<protein>
    <submittedName>
        <fullName evidence="1">Uncharacterized protein</fullName>
    </submittedName>
</protein>
<dbReference type="AlphaFoldDB" id="A0AAV4S6Z9"/>
<organism evidence="1 2">
    <name type="scientific">Caerostris darwini</name>
    <dbReference type="NCBI Taxonomy" id="1538125"/>
    <lineage>
        <taxon>Eukaryota</taxon>
        <taxon>Metazoa</taxon>
        <taxon>Ecdysozoa</taxon>
        <taxon>Arthropoda</taxon>
        <taxon>Chelicerata</taxon>
        <taxon>Arachnida</taxon>
        <taxon>Araneae</taxon>
        <taxon>Araneomorphae</taxon>
        <taxon>Entelegynae</taxon>
        <taxon>Araneoidea</taxon>
        <taxon>Araneidae</taxon>
        <taxon>Caerostris</taxon>
    </lineage>
</organism>
<proteinExistence type="predicted"/>
<gene>
    <name evidence="1" type="ORF">CDAR_280071</name>
</gene>
<comment type="caution">
    <text evidence="1">The sequence shown here is derived from an EMBL/GenBank/DDBJ whole genome shotgun (WGS) entry which is preliminary data.</text>
</comment>
<keyword evidence="2" id="KW-1185">Reference proteome</keyword>
<dbReference type="Proteomes" id="UP001054837">
    <property type="component" value="Unassembled WGS sequence"/>
</dbReference>
<sequence>MDIPRGHFCNFLSNQRNKSKAVLHNVSSPHNYNPSPELWIPSHLPNASDIRIRRLLKKCPISVRDSRESAQLGDVSGEDWDGVHSRDVWVLDLQKEEMLLLREII</sequence>
<name>A0AAV4S6Z9_9ARAC</name>
<evidence type="ECO:0000313" key="1">
    <source>
        <dbReference type="EMBL" id="GIY29764.1"/>
    </source>
</evidence>
<evidence type="ECO:0000313" key="2">
    <source>
        <dbReference type="Proteomes" id="UP001054837"/>
    </source>
</evidence>
<reference evidence="1 2" key="1">
    <citation type="submission" date="2021-06" db="EMBL/GenBank/DDBJ databases">
        <title>Caerostris darwini draft genome.</title>
        <authorList>
            <person name="Kono N."/>
            <person name="Arakawa K."/>
        </authorList>
    </citation>
    <scope>NUCLEOTIDE SEQUENCE [LARGE SCALE GENOMIC DNA]</scope>
</reference>
<accession>A0AAV4S6Z9</accession>
<dbReference type="EMBL" id="BPLQ01007383">
    <property type="protein sequence ID" value="GIY29764.1"/>
    <property type="molecule type" value="Genomic_DNA"/>
</dbReference>